<comment type="caution">
    <text evidence="3">The sequence shown here is derived from an EMBL/GenBank/DDBJ whole genome shotgun (WGS) entry which is preliminary data.</text>
</comment>
<keyword evidence="1" id="KW-0732">Signal</keyword>
<feature type="signal peptide" evidence="1">
    <location>
        <begin position="1"/>
        <end position="16"/>
    </location>
</feature>
<name>A0AA36FSV2_9BILA</name>
<sequence length="146" mass="15354">MKSFVAFCLIVEVAYACIAIPPLPGAAPPPPPPPPPAPCCCCGCGGRKKRSILASEQPTTLSLDEVALVASTEDQLCNSLTLKKILKENMTNSPNFSKVAISNILADRNTTFSVICGAGELEFAMSHAVDHCSLSQDGVACQIFTE</sequence>
<dbReference type="Pfam" id="PF04155">
    <property type="entry name" value="Ground-like"/>
    <property type="match status" value="1"/>
</dbReference>
<proteinExistence type="predicted"/>
<evidence type="ECO:0000256" key="1">
    <source>
        <dbReference type="SAM" id="SignalP"/>
    </source>
</evidence>
<protein>
    <recommendedName>
        <fullName evidence="2">Ground-like domain-containing protein</fullName>
    </recommendedName>
</protein>
<feature type="non-terminal residue" evidence="3">
    <location>
        <position position="146"/>
    </location>
</feature>
<feature type="domain" description="Ground-like" evidence="2">
    <location>
        <begin position="74"/>
        <end position="144"/>
    </location>
</feature>
<dbReference type="EMBL" id="CATQJA010001156">
    <property type="protein sequence ID" value="CAJ0566034.1"/>
    <property type="molecule type" value="Genomic_DNA"/>
</dbReference>
<evidence type="ECO:0000313" key="4">
    <source>
        <dbReference type="Proteomes" id="UP001177023"/>
    </source>
</evidence>
<feature type="chain" id="PRO_5041365097" description="Ground-like domain-containing protein" evidence="1">
    <location>
        <begin position="17"/>
        <end position="146"/>
    </location>
</feature>
<organism evidence="3 4">
    <name type="scientific">Mesorhabditis spiculigera</name>
    <dbReference type="NCBI Taxonomy" id="96644"/>
    <lineage>
        <taxon>Eukaryota</taxon>
        <taxon>Metazoa</taxon>
        <taxon>Ecdysozoa</taxon>
        <taxon>Nematoda</taxon>
        <taxon>Chromadorea</taxon>
        <taxon>Rhabditida</taxon>
        <taxon>Rhabditina</taxon>
        <taxon>Rhabditomorpha</taxon>
        <taxon>Rhabditoidea</taxon>
        <taxon>Rhabditidae</taxon>
        <taxon>Mesorhabditinae</taxon>
        <taxon>Mesorhabditis</taxon>
    </lineage>
</organism>
<keyword evidence="4" id="KW-1185">Reference proteome</keyword>
<reference evidence="3" key="1">
    <citation type="submission" date="2023-06" db="EMBL/GenBank/DDBJ databases">
        <authorList>
            <person name="Delattre M."/>
        </authorList>
    </citation>
    <scope>NUCLEOTIDE SEQUENCE</scope>
    <source>
        <strain evidence="3">AF72</strain>
    </source>
</reference>
<evidence type="ECO:0000259" key="2">
    <source>
        <dbReference type="Pfam" id="PF04155"/>
    </source>
</evidence>
<dbReference type="InterPro" id="IPR007284">
    <property type="entry name" value="Ground-like_dom"/>
</dbReference>
<dbReference type="Proteomes" id="UP001177023">
    <property type="component" value="Unassembled WGS sequence"/>
</dbReference>
<accession>A0AA36FSV2</accession>
<evidence type="ECO:0000313" key="3">
    <source>
        <dbReference type="EMBL" id="CAJ0566034.1"/>
    </source>
</evidence>
<dbReference type="AlphaFoldDB" id="A0AA36FSV2"/>
<gene>
    <name evidence="3" type="ORF">MSPICULIGERA_LOCUS4650</name>
</gene>